<dbReference type="InterPro" id="IPR053007">
    <property type="entry name" value="CYP450_monoxygenase_sec-met"/>
</dbReference>
<evidence type="ECO:0000313" key="9">
    <source>
        <dbReference type="Proteomes" id="UP001396898"/>
    </source>
</evidence>
<evidence type="ECO:0000256" key="6">
    <source>
        <dbReference type="RuleBase" id="RU000461"/>
    </source>
</evidence>
<dbReference type="EMBL" id="JAQQWI010000024">
    <property type="protein sequence ID" value="KAK7994300.1"/>
    <property type="molecule type" value="Genomic_DNA"/>
</dbReference>
<dbReference type="InterPro" id="IPR002403">
    <property type="entry name" value="Cyt_P450_E_grp-IV"/>
</dbReference>
<reference evidence="8 9" key="1">
    <citation type="submission" date="2023-01" db="EMBL/GenBank/DDBJ databases">
        <title>Analysis of 21 Apiospora genomes using comparative genomics revels a genus with tremendous synthesis potential of carbohydrate active enzymes and secondary metabolites.</title>
        <authorList>
            <person name="Sorensen T."/>
        </authorList>
    </citation>
    <scope>NUCLEOTIDE SEQUENCE [LARGE SCALE GENOMIC DNA]</scope>
    <source>
        <strain evidence="8 9">CBS 20057</strain>
    </source>
</reference>
<dbReference type="PANTHER" id="PTHR47582">
    <property type="entry name" value="P450, PUTATIVE (EUROFUNG)-RELATED"/>
    <property type="match status" value="1"/>
</dbReference>
<evidence type="ECO:0000256" key="4">
    <source>
        <dbReference type="ARBA" id="ARBA00023004"/>
    </source>
</evidence>
<keyword evidence="3 6" id="KW-0479">Metal-binding</keyword>
<evidence type="ECO:0000256" key="1">
    <source>
        <dbReference type="ARBA" id="ARBA00001971"/>
    </source>
</evidence>
<name>A0ABR1R036_9PEZI</name>
<dbReference type="PRINTS" id="PR00465">
    <property type="entry name" value="EP450IV"/>
</dbReference>
<evidence type="ECO:0000256" key="3">
    <source>
        <dbReference type="ARBA" id="ARBA00022723"/>
    </source>
</evidence>
<dbReference type="InterPro" id="IPR001128">
    <property type="entry name" value="Cyt_P450"/>
</dbReference>
<organism evidence="8 9">
    <name type="scientific">Apiospora marii</name>
    <dbReference type="NCBI Taxonomy" id="335849"/>
    <lineage>
        <taxon>Eukaryota</taxon>
        <taxon>Fungi</taxon>
        <taxon>Dikarya</taxon>
        <taxon>Ascomycota</taxon>
        <taxon>Pezizomycotina</taxon>
        <taxon>Sordariomycetes</taxon>
        <taxon>Xylariomycetidae</taxon>
        <taxon>Amphisphaeriales</taxon>
        <taxon>Apiosporaceae</taxon>
        <taxon>Apiospora</taxon>
    </lineage>
</organism>
<evidence type="ECO:0000256" key="7">
    <source>
        <dbReference type="SAM" id="SignalP"/>
    </source>
</evidence>
<evidence type="ECO:0000256" key="2">
    <source>
        <dbReference type="ARBA" id="ARBA00010617"/>
    </source>
</evidence>
<keyword evidence="7" id="KW-0732">Signal</keyword>
<protein>
    <submittedName>
        <fullName evidence="8">Cytochrome P450</fullName>
    </submittedName>
</protein>
<keyword evidence="6" id="KW-0560">Oxidoreductase</keyword>
<accession>A0ABR1R036</accession>
<keyword evidence="9" id="KW-1185">Reference proteome</keyword>
<comment type="cofactor">
    <cofactor evidence="1">
        <name>heme</name>
        <dbReference type="ChEBI" id="CHEBI:30413"/>
    </cofactor>
</comment>
<feature type="chain" id="PRO_5046341624" evidence="7">
    <location>
        <begin position="18"/>
        <end position="526"/>
    </location>
</feature>
<dbReference type="CDD" id="cd11040">
    <property type="entry name" value="CYP7_CYP8-like"/>
    <property type="match status" value="1"/>
</dbReference>
<dbReference type="Proteomes" id="UP001396898">
    <property type="component" value="Unassembled WGS sequence"/>
</dbReference>
<dbReference type="InterPro" id="IPR017972">
    <property type="entry name" value="Cyt_P450_CS"/>
</dbReference>
<dbReference type="InterPro" id="IPR036396">
    <property type="entry name" value="Cyt_P450_sf"/>
</dbReference>
<dbReference type="PROSITE" id="PS00086">
    <property type="entry name" value="CYTOCHROME_P450"/>
    <property type="match status" value="1"/>
</dbReference>
<sequence length="526" mass="58493">MISFAISLLLGLLAIHCFLYMRLQSTQDAREPPLADASVPFLGVVTRIGWQGLSYWHRQAGLPIITLRLPYFRIYVVNSTKLIPIAQRHVATISFSPILVDMSARFMAVSKKTFEIISRDPMDDHGFVTGMSRATHADLSPGSMLDALNDSSIRVLASSLAEIANRGPQRVRMKEWVDKEITMAATEAIYGPLNPYRDPAVLSVWPNPQYRSDYENGLAALLLNILPAFTARKPARARDTLVTAYEKYYARGGHQSASAFIKHRCEFYLSRGVPYDDIARIEVGASIGFTSNTKPAAFWLLFHVCSDPALLDACRRELMSKAVVPTEEYNGVRTIDMALVKSSCPILFAAFKETFRVHSIGISMRRVVEDDILDNTYLLKKGSYLLIPTAVQHRIKSIWGEDVDSFDHTRFLQDEGSNKSQKSRRRPNPVAFRAFGGGSTLCPGRHFATTEILAFVVLTIMRFDIRPLAGGGRWVMPTVGKSKPNVGLDQPDYDLEVELVPRDGGVEWRVAFSGGGGPMRVSAEDG</sequence>
<keyword evidence="4 6" id="KW-0408">Iron</keyword>
<gene>
    <name evidence="8" type="ORF">PG991_015888</name>
</gene>
<dbReference type="SUPFAM" id="SSF48264">
    <property type="entry name" value="Cytochrome P450"/>
    <property type="match status" value="1"/>
</dbReference>
<comment type="similarity">
    <text evidence="2 6">Belongs to the cytochrome P450 family.</text>
</comment>
<evidence type="ECO:0000256" key="5">
    <source>
        <dbReference type="ARBA" id="ARBA00023033"/>
    </source>
</evidence>
<dbReference type="Pfam" id="PF00067">
    <property type="entry name" value="p450"/>
    <property type="match status" value="1"/>
</dbReference>
<proteinExistence type="inferred from homology"/>
<keyword evidence="5 6" id="KW-0503">Monooxygenase</keyword>
<feature type="signal peptide" evidence="7">
    <location>
        <begin position="1"/>
        <end position="17"/>
    </location>
</feature>
<dbReference type="Gene3D" id="1.10.630.10">
    <property type="entry name" value="Cytochrome P450"/>
    <property type="match status" value="1"/>
</dbReference>
<evidence type="ECO:0000313" key="8">
    <source>
        <dbReference type="EMBL" id="KAK7994300.1"/>
    </source>
</evidence>
<comment type="caution">
    <text evidence="8">The sequence shown here is derived from an EMBL/GenBank/DDBJ whole genome shotgun (WGS) entry which is preliminary data.</text>
</comment>
<keyword evidence="6" id="KW-0349">Heme</keyword>
<dbReference type="PANTHER" id="PTHR47582:SF1">
    <property type="entry name" value="P450, PUTATIVE (EUROFUNG)-RELATED"/>
    <property type="match status" value="1"/>
</dbReference>